<dbReference type="GO" id="GO:0005634">
    <property type="term" value="C:nucleus"/>
    <property type="evidence" value="ECO:0007669"/>
    <property type="project" value="TreeGrafter"/>
</dbReference>
<dbReference type="GO" id="GO:0000463">
    <property type="term" value="P:maturation of LSU-rRNA from tricistronic rRNA transcript (SSU-rRNA, 5.8S rRNA, LSU-rRNA)"/>
    <property type="evidence" value="ECO:0007669"/>
    <property type="project" value="TreeGrafter"/>
</dbReference>
<dbReference type="AlphaFoldDB" id="H8X425"/>
<dbReference type="InterPro" id="IPR057721">
    <property type="entry name" value="BCD1_alpha/beta"/>
</dbReference>
<dbReference type="CDD" id="cd23023">
    <property type="entry name" value="zf-HIT_BCD1"/>
    <property type="match status" value="1"/>
</dbReference>
<feature type="compositionally biased region" description="Basic and acidic residues" evidence="8">
    <location>
        <begin position="96"/>
        <end position="116"/>
    </location>
</feature>
<evidence type="ECO:0000256" key="3">
    <source>
        <dbReference type="ARBA" id="ARBA00022771"/>
    </source>
</evidence>
<feature type="compositionally biased region" description="Acidic residues" evidence="8">
    <location>
        <begin position="277"/>
        <end position="315"/>
    </location>
</feature>
<dbReference type="Proteomes" id="UP000005018">
    <property type="component" value="Chromosome 3"/>
</dbReference>
<evidence type="ECO:0000256" key="1">
    <source>
        <dbReference type="ARBA" id="ARBA00022553"/>
    </source>
</evidence>
<name>H8X425_CANO9</name>
<dbReference type="GO" id="GO:0008270">
    <property type="term" value="F:zinc ion binding"/>
    <property type="evidence" value="ECO:0007669"/>
    <property type="project" value="UniProtKB-UniRule"/>
</dbReference>
<dbReference type="GO" id="GO:0048254">
    <property type="term" value="P:snoRNA localization"/>
    <property type="evidence" value="ECO:0007669"/>
    <property type="project" value="TreeGrafter"/>
</dbReference>
<dbReference type="OrthoDB" id="272357at2759"/>
<keyword evidence="2" id="KW-0479">Metal-binding</keyword>
<dbReference type="SUPFAM" id="SSF144232">
    <property type="entry name" value="HIT/MYND zinc finger-like"/>
    <property type="match status" value="1"/>
</dbReference>
<dbReference type="PANTHER" id="PTHR13483:SF3">
    <property type="entry name" value="BOX C_D SNORNA PROTEIN 1"/>
    <property type="match status" value="1"/>
</dbReference>
<dbReference type="KEGG" id="cot:CORT_0C06040"/>
<evidence type="ECO:0000259" key="9">
    <source>
        <dbReference type="PROSITE" id="PS51083"/>
    </source>
</evidence>
<dbReference type="InterPro" id="IPR007529">
    <property type="entry name" value="Znf_HIT"/>
</dbReference>
<organism evidence="10 11">
    <name type="scientific">Candida orthopsilosis (strain 90-125)</name>
    <name type="common">Yeast</name>
    <dbReference type="NCBI Taxonomy" id="1136231"/>
    <lineage>
        <taxon>Eukaryota</taxon>
        <taxon>Fungi</taxon>
        <taxon>Dikarya</taxon>
        <taxon>Ascomycota</taxon>
        <taxon>Saccharomycotina</taxon>
        <taxon>Pichiomycetes</taxon>
        <taxon>Debaryomycetaceae</taxon>
        <taxon>Candida/Lodderomyces clade</taxon>
        <taxon>Candida</taxon>
    </lineage>
</organism>
<dbReference type="PANTHER" id="PTHR13483">
    <property type="entry name" value="BOX C_D SNORNA PROTEIN 1-RELATED"/>
    <property type="match status" value="1"/>
</dbReference>
<evidence type="ECO:0000256" key="7">
    <source>
        <dbReference type="PROSITE-ProRule" id="PRU00453"/>
    </source>
</evidence>
<keyword evidence="4" id="KW-0862">Zinc</keyword>
<dbReference type="Pfam" id="PF25790">
    <property type="entry name" value="BCD1"/>
    <property type="match status" value="1"/>
</dbReference>
<keyword evidence="11" id="KW-1185">Reference proteome</keyword>
<gene>
    <name evidence="10" type="ORF">CORT_0C06040</name>
</gene>
<protein>
    <submittedName>
        <fullName evidence="10">Transcription factor</fullName>
    </submittedName>
</protein>
<evidence type="ECO:0000256" key="8">
    <source>
        <dbReference type="SAM" id="MobiDB-lite"/>
    </source>
</evidence>
<dbReference type="eggNOG" id="KOG2858">
    <property type="taxonomic scope" value="Eukaryota"/>
</dbReference>
<evidence type="ECO:0000256" key="2">
    <source>
        <dbReference type="ARBA" id="ARBA00022723"/>
    </source>
</evidence>
<feature type="region of interest" description="Disordered" evidence="8">
    <location>
        <begin position="277"/>
        <end position="348"/>
    </location>
</feature>
<comment type="similarity">
    <text evidence="6">Belongs to the BCD1 family.</text>
</comment>
<evidence type="ECO:0000313" key="11">
    <source>
        <dbReference type="Proteomes" id="UP000005018"/>
    </source>
</evidence>
<evidence type="ECO:0000256" key="5">
    <source>
        <dbReference type="ARBA" id="ARBA00049598"/>
    </source>
</evidence>
<evidence type="ECO:0000256" key="6">
    <source>
        <dbReference type="ARBA" id="ARBA00049654"/>
    </source>
</evidence>
<feature type="domain" description="HIT-type" evidence="9">
    <location>
        <begin position="8"/>
        <end position="42"/>
    </location>
</feature>
<keyword evidence="1" id="KW-0597">Phosphoprotein</keyword>
<reference evidence="10 11" key="1">
    <citation type="journal article" date="2012" name="PLoS ONE">
        <title>Sequence and analysis of the genome of the pathogenic yeast Candida orthopsilosis.</title>
        <authorList>
            <person name="Riccombeni A."/>
            <person name="Vidanes G."/>
            <person name="Proux-Wera E."/>
            <person name="Wolfe K.H."/>
            <person name="Butler G."/>
        </authorList>
    </citation>
    <scope>NUCLEOTIDE SEQUENCE [LARGE SCALE GENOMIC DNA]</scope>
    <source>
        <strain evidence="10 11">Co 90-125</strain>
    </source>
</reference>
<dbReference type="EMBL" id="HE681721">
    <property type="protein sequence ID" value="CCG25977.1"/>
    <property type="molecule type" value="Genomic_DNA"/>
</dbReference>
<dbReference type="RefSeq" id="XP_003868881.1">
    <property type="nucleotide sequence ID" value="XM_003868833.1"/>
</dbReference>
<dbReference type="Gene3D" id="3.30.60.190">
    <property type="match status" value="1"/>
</dbReference>
<dbReference type="GO" id="GO:0070761">
    <property type="term" value="C:pre-snoRNP complex"/>
    <property type="evidence" value="ECO:0007669"/>
    <property type="project" value="TreeGrafter"/>
</dbReference>
<sequence>MDTPKGDCQICQQNEIKYTCPACNTKTCSLNCYKTHKERDSCTGKVDTTKFIQKQKLTDDPTHLNRDYNYLLNVDRSIHLSKEDVKQKARNILKRSRQDNRQDKKKFKQNEAENDKRKLRVSQIFPHNPTVVVKRENTMIVQVPPGMQRAMSNKTGYDKKSNNFTWTIEWIVIDTTGNKEIVKFLSYRLNEGLSLNKAVPMNVLKNNGITEQDELYFYLKNVTNTPPNSIIKLYGEQSISNALKDKIVLEYPTIYVTTNEEAMVSRIVEESGAYEAETYDSDTDESDSDSDSSSESSDSEESSDDNSESDSDSGPEESTAKPTGANKVYSDESFGEVLRVSDTTRDSL</sequence>
<dbReference type="GO" id="GO:0000492">
    <property type="term" value="P:box C/D snoRNP assembly"/>
    <property type="evidence" value="ECO:0007669"/>
    <property type="project" value="TreeGrafter"/>
</dbReference>
<proteinExistence type="inferred from homology"/>
<accession>H8X425</accession>
<dbReference type="HOGENOM" id="CLU_025524_0_0_1"/>
<comment type="function">
    <text evidence="5">Required for box C/D snoRNAs accumulation involved in snoRNA processing, snoRNA transport to the nucleolus and ribosome biogenesis.</text>
</comment>
<dbReference type="GeneID" id="14539673"/>
<evidence type="ECO:0000256" key="4">
    <source>
        <dbReference type="ARBA" id="ARBA00022833"/>
    </source>
</evidence>
<dbReference type="Pfam" id="PF04438">
    <property type="entry name" value="zf-HIT"/>
    <property type="match status" value="1"/>
</dbReference>
<evidence type="ECO:0000313" key="10">
    <source>
        <dbReference type="EMBL" id="CCG25977.1"/>
    </source>
</evidence>
<feature type="region of interest" description="Disordered" evidence="8">
    <location>
        <begin position="93"/>
        <end position="118"/>
    </location>
</feature>
<dbReference type="InterPro" id="IPR051639">
    <property type="entry name" value="BCD1"/>
</dbReference>
<dbReference type="PROSITE" id="PS51083">
    <property type="entry name" value="ZF_HIT"/>
    <property type="match status" value="1"/>
</dbReference>
<keyword evidence="3 7" id="KW-0863">Zinc-finger</keyword>